<organism evidence="1">
    <name type="scientific">Tanacetum cinerariifolium</name>
    <name type="common">Dalmatian daisy</name>
    <name type="synonym">Chrysanthemum cinerariifolium</name>
    <dbReference type="NCBI Taxonomy" id="118510"/>
    <lineage>
        <taxon>Eukaryota</taxon>
        <taxon>Viridiplantae</taxon>
        <taxon>Streptophyta</taxon>
        <taxon>Embryophyta</taxon>
        <taxon>Tracheophyta</taxon>
        <taxon>Spermatophyta</taxon>
        <taxon>Magnoliopsida</taxon>
        <taxon>eudicotyledons</taxon>
        <taxon>Gunneridae</taxon>
        <taxon>Pentapetalae</taxon>
        <taxon>asterids</taxon>
        <taxon>campanulids</taxon>
        <taxon>Asterales</taxon>
        <taxon>Asteraceae</taxon>
        <taxon>Asteroideae</taxon>
        <taxon>Anthemideae</taxon>
        <taxon>Anthemidinae</taxon>
        <taxon>Tanacetum</taxon>
    </lineage>
</organism>
<name>A0A6L2KH34_TANCI</name>
<dbReference type="AlphaFoldDB" id="A0A6L2KH34"/>
<evidence type="ECO:0000313" key="1">
    <source>
        <dbReference type="EMBL" id="GEU48783.1"/>
    </source>
</evidence>
<comment type="caution">
    <text evidence="1">The sequence shown here is derived from an EMBL/GenBank/DDBJ whole genome shotgun (WGS) entry which is preliminary data.</text>
</comment>
<reference evidence="1" key="1">
    <citation type="journal article" date="2019" name="Sci. Rep.">
        <title>Draft genome of Tanacetum cinerariifolium, the natural source of mosquito coil.</title>
        <authorList>
            <person name="Yamashiro T."/>
            <person name="Shiraishi A."/>
            <person name="Satake H."/>
            <person name="Nakayama K."/>
        </authorList>
    </citation>
    <scope>NUCLEOTIDE SEQUENCE</scope>
</reference>
<gene>
    <name evidence="1" type="ORF">Tci_020761</name>
</gene>
<dbReference type="EMBL" id="BKCJ010002471">
    <property type="protein sequence ID" value="GEU48783.1"/>
    <property type="molecule type" value="Genomic_DNA"/>
</dbReference>
<accession>A0A6L2KH34</accession>
<sequence length="169" mass="19186">MIDWLSNDETDIVRHVVEIKSFGKSSDEFDKETGSSGGLQSKQADLSCVHALKELHSHEIRVVLTPDRIALSARVVIEALHRYAVSSLMDTAYRHHVTNLIAYLHDALMYYIYTFSMASLALLEELSDAAGSIYLADRMRVWFQQDLVAAKGFCNMMSHYRLEMAEKIV</sequence>
<protein>
    <submittedName>
        <fullName evidence="1">Uncharacterized protein</fullName>
    </submittedName>
</protein>
<proteinExistence type="predicted"/>